<dbReference type="EMBL" id="CP003107">
    <property type="protein sequence ID" value="AET59742.1"/>
    <property type="molecule type" value="Genomic_DNA"/>
</dbReference>
<evidence type="ECO:0000313" key="2">
    <source>
        <dbReference type="Proteomes" id="UP000005876"/>
    </source>
</evidence>
<reference evidence="1 2" key="3">
    <citation type="journal article" date="2012" name="J. Bacteriol.">
        <title>Genome Sequence of Paenibacillus terrae HPL-003, a Xylanase-Producing Bacterium Isolated from Soil Found in Forest Residue.</title>
        <authorList>
            <person name="Shin S.H."/>
            <person name="Kim S."/>
            <person name="Kim J.Y."/>
            <person name="Song H.Y."/>
            <person name="Cho S.J."/>
            <person name="Kim D.R."/>
            <person name="Lee K.I."/>
            <person name="Lim H.K."/>
            <person name="Park N.J."/>
            <person name="Hwang I.T."/>
            <person name="Yang K.S."/>
        </authorList>
    </citation>
    <scope>NUCLEOTIDE SEQUENCE [LARGE SCALE GENOMIC DNA]</scope>
    <source>
        <strain evidence="1 2">HPL-003</strain>
    </source>
</reference>
<dbReference type="OrthoDB" id="2469382at2"/>
<sequence>MSFIDTTAAAFTPKVTESDLQPRMGELLATAGWKVAANYKRVIFDANITHPSDLVRNYTNYRITVAEHFIYSNKENQSFGIAIAGTWYPRLADYVKRPDKDSYKQFGEWATNEFRKYRLSHTLYVYMLEDLKGLKPDGADLVLAWNDNSEAGQLRAALDIEVEESAWKTTSSGPMFTVTRAEGARMQSPIMQAGLRYKLMESYYNNSFNYPVQNTNWWNDSEISVKGTLSDTNFFFIIQCDNVPAPENNLVPIIPLYFGKLDPIEEGDNVYALFAGTVPIRDTVNGVATYDFDDTTTRQPHIMPLLKSYPNFPANGLDNIMVNRAKQGARYQAHYLSWNSPPNLMPPARTSVDGKKDYPRAWNNAENPLYKYTFNPSRYSGKVHTSKVYVIHPEEGVRGTLKDTISLAAFSFNANKLRVKRAHCPDEFDVYRYFLVEGISPLTKKPGTQFRPAGIGLYVNTVDDEGNEIKPAPTPLPPDTIQCGEVNESGGGKLTEKNHEMGSEPGKVVIEYDMYTQADRMDVYYQNEVVATTGGLVSNTGKLEFDYKPVNGVTTIKVVVSSNTESTSWKYLVKCPV</sequence>
<dbReference type="KEGG" id="pta:HPL003_14955"/>
<dbReference type="RefSeq" id="WP_014280464.1">
    <property type="nucleotide sequence ID" value="NC_016641.1"/>
</dbReference>
<gene>
    <name evidence="1" type="ordered locus">HPL003_14955</name>
</gene>
<organism evidence="1 2">
    <name type="scientific">Paenibacillus terrae (strain HPL-003)</name>
    <dbReference type="NCBI Taxonomy" id="985665"/>
    <lineage>
        <taxon>Bacteria</taxon>
        <taxon>Bacillati</taxon>
        <taxon>Bacillota</taxon>
        <taxon>Bacilli</taxon>
        <taxon>Bacillales</taxon>
        <taxon>Paenibacillaceae</taxon>
        <taxon>Paenibacillus</taxon>
    </lineage>
</organism>
<reference key="2">
    <citation type="submission" date="2011-11" db="EMBL/GenBank/DDBJ databases">
        <authorList>
            <person name="Shin S.H."/>
            <person name="Kim S."/>
            <person name="Kim J.Y."/>
        </authorList>
    </citation>
    <scope>NUCLEOTIDE SEQUENCE</scope>
    <source>
        <strain>HPL-003</strain>
    </source>
</reference>
<dbReference type="eggNOG" id="ENOG5033TEN">
    <property type="taxonomic scope" value="Bacteria"/>
</dbReference>
<evidence type="ECO:0000313" key="1">
    <source>
        <dbReference type="EMBL" id="AET59742.1"/>
    </source>
</evidence>
<dbReference type="Proteomes" id="UP000005876">
    <property type="component" value="Chromosome"/>
</dbReference>
<dbReference type="STRING" id="985665.HPL003_14955"/>
<protein>
    <recommendedName>
        <fullName evidence="3">Major virion structural protein</fullName>
    </recommendedName>
</protein>
<reference evidence="2" key="1">
    <citation type="submission" date="2011-11" db="EMBL/GenBank/DDBJ databases">
        <title>Complete sequence of Paenibacillus terrae HPL-003.</title>
        <authorList>
            <person name="Shin S.H."/>
            <person name="Kim S."/>
            <person name="Kim J.Y."/>
        </authorList>
    </citation>
    <scope>NUCLEOTIDE SEQUENCE [LARGE SCALE GENOMIC DNA]</scope>
    <source>
        <strain evidence="2">HPL-003</strain>
    </source>
</reference>
<dbReference type="AlphaFoldDB" id="G7W4A4"/>
<dbReference type="HOGENOM" id="CLU_575983_0_0_9"/>
<accession>G7W4A4</accession>
<evidence type="ECO:0008006" key="3">
    <source>
        <dbReference type="Google" id="ProtNLM"/>
    </source>
</evidence>
<proteinExistence type="predicted"/>
<name>G7W4A4_PAETH</name>